<dbReference type="PANTHER" id="PTHR18843">
    <property type="entry name" value="TORSIN-1A-INTERACTING PROTEIN"/>
    <property type="match status" value="1"/>
</dbReference>
<dbReference type="AlphaFoldDB" id="A0A914XQM7"/>
<evidence type="ECO:0000256" key="1">
    <source>
        <dbReference type="ARBA" id="ARBA00004259"/>
    </source>
</evidence>
<keyword evidence="12" id="KW-1185">Reference proteome</keyword>
<evidence type="ECO:0000259" key="11">
    <source>
        <dbReference type="Pfam" id="PF05609"/>
    </source>
</evidence>
<protein>
    <submittedName>
        <fullName evidence="13">Torsin-1A-interacting protein 1/2 AAA+ activator domain-containing protein</fullName>
    </submittedName>
</protein>
<evidence type="ECO:0000313" key="12">
    <source>
        <dbReference type="Proteomes" id="UP000887566"/>
    </source>
</evidence>
<keyword evidence="6" id="KW-0472">Membrane</keyword>
<dbReference type="GO" id="GO:0005635">
    <property type="term" value="C:nuclear envelope"/>
    <property type="evidence" value="ECO:0007669"/>
    <property type="project" value="UniProtKB-SubCell"/>
</dbReference>
<organism evidence="12 13">
    <name type="scientific">Plectus sambesii</name>
    <dbReference type="NCBI Taxonomy" id="2011161"/>
    <lineage>
        <taxon>Eukaryota</taxon>
        <taxon>Metazoa</taxon>
        <taxon>Ecdysozoa</taxon>
        <taxon>Nematoda</taxon>
        <taxon>Chromadorea</taxon>
        <taxon>Plectida</taxon>
        <taxon>Plectina</taxon>
        <taxon>Plectoidea</taxon>
        <taxon>Plectidae</taxon>
        <taxon>Plectus</taxon>
    </lineage>
</organism>
<comment type="subcellular location">
    <subcellularLocation>
        <location evidence="9">Endomembrane system</location>
        <topology evidence="9">Single-pass membrane protein</topology>
    </subcellularLocation>
    <subcellularLocation>
        <location evidence="1">Nucleus envelope</location>
    </subcellularLocation>
</comment>
<evidence type="ECO:0000256" key="4">
    <source>
        <dbReference type="ARBA" id="ARBA00022692"/>
    </source>
</evidence>
<comment type="similarity">
    <text evidence="2">Belongs to the TOR1AIP family.</text>
</comment>
<dbReference type="InterPro" id="IPR038599">
    <property type="entry name" value="LAP1C-like_C_sf"/>
</dbReference>
<evidence type="ECO:0000256" key="6">
    <source>
        <dbReference type="ARBA" id="ARBA00023136"/>
    </source>
</evidence>
<dbReference type="GO" id="GO:0001671">
    <property type="term" value="F:ATPase activator activity"/>
    <property type="evidence" value="ECO:0007669"/>
    <property type="project" value="InterPro"/>
</dbReference>
<dbReference type="GO" id="GO:0016020">
    <property type="term" value="C:membrane"/>
    <property type="evidence" value="ECO:0007669"/>
    <property type="project" value="TreeGrafter"/>
</dbReference>
<reference evidence="13" key="1">
    <citation type="submission" date="2022-11" db="UniProtKB">
        <authorList>
            <consortium name="WormBaseParasite"/>
        </authorList>
    </citation>
    <scope>IDENTIFICATION</scope>
</reference>
<dbReference type="Proteomes" id="UP000887566">
    <property type="component" value="Unplaced"/>
</dbReference>
<feature type="domain" description="Torsin-1A-interacting protein 1/2 AAA+ activator" evidence="11">
    <location>
        <begin position="151"/>
        <end position="349"/>
    </location>
</feature>
<evidence type="ECO:0000256" key="9">
    <source>
        <dbReference type="ARBA" id="ARBA00037847"/>
    </source>
</evidence>
<feature type="compositionally biased region" description="Low complexity" evidence="10">
    <location>
        <begin position="74"/>
        <end position="89"/>
    </location>
</feature>
<keyword evidence="3" id="KW-0597">Phosphoprotein</keyword>
<accession>A0A914XQM7</accession>
<dbReference type="InterPro" id="IPR008662">
    <property type="entry name" value="TOIP1/2"/>
</dbReference>
<dbReference type="InterPro" id="IPR046753">
    <property type="entry name" value="TOIP1/2_C"/>
</dbReference>
<evidence type="ECO:0000256" key="7">
    <source>
        <dbReference type="ARBA" id="ARBA00023180"/>
    </source>
</evidence>
<evidence type="ECO:0000256" key="8">
    <source>
        <dbReference type="ARBA" id="ARBA00023242"/>
    </source>
</evidence>
<proteinExistence type="inferred from homology"/>
<evidence type="ECO:0000256" key="5">
    <source>
        <dbReference type="ARBA" id="ARBA00022989"/>
    </source>
</evidence>
<evidence type="ECO:0000256" key="10">
    <source>
        <dbReference type="SAM" id="MobiDB-lite"/>
    </source>
</evidence>
<dbReference type="PANTHER" id="PTHR18843:SF7">
    <property type="entry name" value="LAMINA-ASSOCIATED POLYPEPTIDE 1B ISOFORM 1-RELATED"/>
    <property type="match status" value="1"/>
</dbReference>
<keyword evidence="5" id="KW-1133">Transmembrane helix</keyword>
<keyword evidence="7" id="KW-0325">Glycoprotein</keyword>
<dbReference type="Pfam" id="PF05609">
    <property type="entry name" value="LAP1_C"/>
    <property type="match status" value="1"/>
</dbReference>
<evidence type="ECO:0000313" key="13">
    <source>
        <dbReference type="WBParaSite" id="PSAMB.scaffold9781size4627.g32732.t1"/>
    </source>
</evidence>
<dbReference type="WBParaSite" id="PSAMB.scaffold9781size4627.g32732.t1">
    <property type="protein sequence ID" value="PSAMB.scaffold9781size4627.g32732.t1"/>
    <property type="gene ID" value="PSAMB.scaffold9781size4627.g32732"/>
</dbReference>
<sequence length="357" mass="39740">MPRRLYPELPTENVGTSGRVSDYEEQEEQEEEQKEVDDVTEDSSFERVLPGRDRYNLRDTLSRDRREPVRPRGSSPSSSSETSFLYTTTHETPRTGGRSHRPHGDSHPYENWQEMAREYIRELIIIVTALLGMLVYLADPWGTSVQKPLDAMVLYNEGMRHMVSRYGSQDRDSWLVLRTAGRHVFNSSVVQEPAVVLLAGDPSTSACFAQELAAVALSAYGLDPTTYSSTIIKGASYRHSEAAAAKKALDIRLSSTLSKQSVATLLELDILPGDSPLMLHTYCDHENAPFKDAFIILSTSVDTDGVVGSRHCDAVVHSALEDRWKNQPGLNKDKIGALLARIGNSVVCLRTQRDITC</sequence>
<evidence type="ECO:0000256" key="3">
    <source>
        <dbReference type="ARBA" id="ARBA00022553"/>
    </source>
</evidence>
<dbReference type="GO" id="GO:0061024">
    <property type="term" value="P:membrane organization"/>
    <property type="evidence" value="ECO:0007669"/>
    <property type="project" value="TreeGrafter"/>
</dbReference>
<dbReference type="Gene3D" id="3.40.50.12190">
    <property type="match status" value="1"/>
</dbReference>
<feature type="region of interest" description="Disordered" evidence="10">
    <location>
        <begin position="1"/>
        <end position="109"/>
    </location>
</feature>
<feature type="compositionally biased region" description="Basic and acidic residues" evidence="10">
    <location>
        <begin position="49"/>
        <end position="70"/>
    </location>
</feature>
<keyword evidence="8" id="KW-0539">Nucleus</keyword>
<evidence type="ECO:0000256" key="2">
    <source>
        <dbReference type="ARBA" id="ARBA00007860"/>
    </source>
</evidence>
<feature type="compositionally biased region" description="Acidic residues" evidence="10">
    <location>
        <begin position="23"/>
        <end position="43"/>
    </location>
</feature>
<keyword evidence="4" id="KW-0812">Transmembrane</keyword>
<name>A0A914XQM7_9BILA</name>